<evidence type="ECO:0000256" key="6">
    <source>
        <dbReference type="ARBA" id="ARBA00012402"/>
    </source>
</evidence>
<dbReference type="EMBL" id="JAEINH010000009">
    <property type="protein sequence ID" value="MBI9115700.1"/>
    <property type="molecule type" value="Genomic_DNA"/>
</dbReference>
<dbReference type="InterPro" id="IPR036188">
    <property type="entry name" value="FAD/NAD-bd_sf"/>
</dbReference>
<evidence type="ECO:0000256" key="4">
    <source>
        <dbReference type="ARBA" id="ARBA00004744"/>
    </source>
</evidence>
<comment type="catalytic activity">
    <reaction evidence="1">
        <text>coproporphyrinogen III + 3 O2 = coproporphyrin III + 3 H2O2</text>
        <dbReference type="Rhea" id="RHEA:43436"/>
        <dbReference type="ChEBI" id="CHEBI:15379"/>
        <dbReference type="ChEBI" id="CHEBI:16240"/>
        <dbReference type="ChEBI" id="CHEBI:57309"/>
        <dbReference type="ChEBI" id="CHEBI:131725"/>
        <dbReference type="EC" id="1.3.3.15"/>
    </reaction>
    <physiologicalReaction direction="left-to-right" evidence="1">
        <dbReference type="Rhea" id="RHEA:43437"/>
    </physiologicalReaction>
</comment>
<dbReference type="SUPFAM" id="SSF51905">
    <property type="entry name" value="FAD/NAD(P)-binding domain"/>
    <property type="match status" value="1"/>
</dbReference>
<comment type="cofactor">
    <cofactor evidence="2 12">
        <name>FAD</name>
        <dbReference type="ChEBI" id="CHEBI:57692"/>
    </cofactor>
</comment>
<dbReference type="InterPro" id="IPR004572">
    <property type="entry name" value="Protoporphyrinogen_oxidase"/>
</dbReference>
<reference evidence="14" key="1">
    <citation type="submission" date="2020-12" db="EMBL/GenBank/DDBJ databases">
        <title>Sanguibacter suaedae sp. nov., isolated from Suaeda aralocaspica.</title>
        <authorList>
            <person name="Ma Q."/>
        </authorList>
    </citation>
    <scope>NUCLEOTIDE SEQUENCE</scope>
    <source>
        <strain evidence="14">YZGR15</strain>
    </source>
</reference>
<evidence type="ECO:0000256" key="7">
    <source>
        <dbReference type="ARBA" id="ARBA00019046"/>
    </source>
</evidence>
<dbReference type="Gene3D" id="1.10.3110.10">
    <property type="entry name" value="protoporphyrinogen ix oxidase, domain 3"/>
    <property type="match status" value="1"/>
</dbReference>
<dbReference type="Pfam" id="PF01593">
    <property type="entry name" value="Amino_oxidase"/>
    <property type="match status" value="1"/>
</dbReference>
<evidence type="ECO:0000313" key="14">
    <source>
        <dbReference type="EMBL" id="MBI9115700.1"/>
    </source>
</evidence>
<proteinExistence type="inferred from homology"/>
<dbReference type="EC" id="1.3.3.15" evidence="6 12"/>
<evidence type="ECO:0000259" key="13">
    <source>
        <dbReference type="Pfam" id="PF01593"/>
    </source>
</evidence>
<protein>
    <recommendedName>
        <fullName evidence="7 12">Coproporphyrinogen III oxidase</fullName>
        <ecNumber evidence="6 12">1.3.3.15</ecNumber>
    </recommendedName>
</protein>
<sequence length="474" mass="48073">MDDVDVVVVGAGVAGLTVAHSLAGRRPLVLEASPVPGGYLAPGELAGVPVDVGAESYAVRSTAVAELVAELGLEPVTPSSLSAWGYVPDRSGMGGRGGAGRAFPLPGTGVLGIPGLPWAADTRRAIGVLGALRASLDTVLPASRVDTSDLAAFVRSRLGRRVLDRLVTPVAGGVHSSDPALLSVDSVAPGLRAAYERTGSLTAAVRSLRAQAPAGSAVRGIAGGLHGLVSALARSVVEQGGEVRLSTPVERVERDGVGWVVRTADGSQVRARAVVVATTGRAATRLLDGLVDVEGAEPARGTDIRLVTLLLRTPALDAAPRGTGLLVAPGSGVGAKASTHATAKWPWLRQIVTDTLGADAHVVRLSYGRGGGLDEDDVRGATDDALVARALRDVEALYGIDVAGPAVEGSVVTRWDDALPPPTPAVRERAARLTSDVAEVPGLEVTGAWVAGTGLAAVVPHARSVAQSVENALK</sequence>
<name>A0A934IBL8_9MICO</name>
<evidence type="ECO:0000256" key="3">
    <source>
        <dbReference type="ARBA" id="ARBA00002185"/>
    </source>
</evidence>
<comment type="subcellular location">
    <subcellularLocation>
        <location evidence="12">Cytoplasm</location>
    </subcellularLocation>
</comment>
<feature type="domain" description="Amine oxidase" evidence="13">
    <location>
        <begin position="13"/>
        <end position="467"/>
    </location>
</feature>
<gene>
    <name evidence="14" type="primary">hemG</name>
    <name evidence="14" type="ORF">JAV76_11810</name>
</gene>
<keyword evidence="10 12" id="KW-0560">Oxidoreductase</keyword>
<dbReference type="Gene3D" id="3.50.50.60">
    <property type="entry name" value="FAD/NAD(P)-binding domain"/>
    <property type="match status" value="1"/>
</dbReference>
<dbReference type="InterPro" id="IPR050464">
    <property type="entry name" value="Zeta_carotene_desat/Oxidored"/>
</dbReference>
<keyword evidence="12" id="KW-0963">Cytoplasm</keyword>
<dbReference type="PANTHER" id="PTHR42923">
    <property type="entry name" value="PROTOPORPHYRINOGEN OXIDASE"/>
    <property type="match status" value="1"/>
</dbReference>
<organism evidence="14 15">
    <name type="scientific">Sanguibacter suaedae</name>
    <dbReference type="NCBI Taxonomy" id="2795737"/>
    <lineage>
        <taxon>Bacteria</taxon>
        <taxon>Bacillati</taxon>
        <taxon>Actinomycetota</taxon>
        <taxon>Actinomycetes</taxon>
        <taxon>Micrococcales</taxon>
        <taxon>Sanguibacteraceae</taxon>
        <taxon>Sanguibacter</taxon>
    </lineage>
</organism>
<comment type="caution">
    <text evidence="14">The sequence shown here is derived from an EMBL/GenBank/DDBJ whole genome shotgun (WGS) entry which is preliminary data.</text>
</comment>
<dbReference type="Proteomes" id="UP000602087">
    <property type="component" value="Unassembled WGS sequence"/>
</dbReference>
<evidence type="ECO:0000313" key="15">
    <source>
        <dbReference type="Proteomes" id="UP000602087"/>
    </source>
</evidence>
<dbReference type="PANTHER" id="PTHR42923:SF3">
    <property type="entry name" value="PROTOPORPHYRINOGEN OXIDASE"/>
    <property type="match status" value="1"/>
</dbReference>
<dbReference type="NCBIfam" id="TIGR00562">
    <property type="entry name" value="proto_IX_ox"/>
    <property type="match status" value="1"/>
</dbReference>
<keyword evidence="9 12" id="KW-0274">FAD</keyword>
<accession>A0A934IBL8</accession>
<dbReference type="AlphaFoldDB" id="A0A934IBL8"/>
<dbReference type="GO" id="GO:0004729">
    <property type="term" value="F:oxygen-dependent protoporphyrinogen oxidase activity"/>
    <property type="evidence" value="ECO:0007669"/>
    <property type="project" value="UniProtKB-UniRule"/>
</dbReference>
<dbReference type="GO" id="GO:0005737">
    <property type="term" value="C:cytoplasm"/>
    <property type="evidence" value="ECO:0007669"/>
    <property type="project" value="UniProtKB-SubCell"/>
</dbReference>
<keyword evidence="11 12" id="KW-0350">Heme biosynthesis</keyword>
<comment type="function">
    <text evidence="3 12">Involved in coproporphyrin-dependent heme b biosynthesis. Catalyzes the oxidation of coproporphyrinogen III to coproporphyrin III.</text>
</comment>
<keyword evidence="15" id="KW-1185">Reference proteome</keyword>
<evidence type="ECO:0000256" key="8">
    <source>
        <dbReference type="ARBA" id="ARBA00022630"/>
    </source>
</evidence>
<evidence type="ECO:0000256" key="11">
    <source>
        <dbReference type="ARBA" id="ARBA00023133"/>
    </source>
</evidence>
<evidence type="ECO:0000256" key="1">
    <source>
        <dbReference type="ARBA" id="ARBA00001755"/>
    </source>
</evidence>
<evidence type="ECO:0000256" key="2">
    <source>
        <dbReference type="ARBA" id="ARBA00001974"/>
    </source>
</evidence>
<evidence type="ECO:0000256" key="10">
    <source>
        <dbReference type="ARBA" id="ARBA00023002"/>
    </source>
</evidence>
<dbReference type="InterPro" id="IPR002937">
    <property type="entry name" value="Amino_oxidase"/>
</dbReference>
<dbReference type="Gene3D" id="3.90.660.20">
    <property type="entry name" value="Protoporphyrinogen oxidase, mitochondrial, domain 2"/>
    <property type="match status" value="1"/>
</dbReference>
<comment type="pathway">
    <text evidence="4 12">Porphyrin-containing compound metabolism; protoheme biosynthesis.</text>
</comment>
<dbReference type="SUPFAM" id="SSF54373">
    <property type="entry name" value="FAD-linked reductases, C-terminal domain"/>
    <property type="match status" value="1"/>
</dbReference>
<comment type="similarity">
    <text evidence="5 12">Belongs to the protoporphyrinogen/coproporphyrinogen oxidase family. Coproporphyrinogen III oxidase subfamily.</text>
</comment>
<evidence type="ECO:0000256" key="9">
    <source>
        <dbReference type="ARBA" id="ARBA00022827"/>
    </source>
</evidence>
<evidence type="ECO:0000256" key="5">
    <source>
        <dbReference type="ARBA" id="ARBA00008310"/>
    </source>
</evidence>
<keyword evidence="8 12" id="KW-0285">Flavoprotein</keyword>
<dbReference type="GO" id="GO:0006783">
    <property type="term" value="P:heme biosynthetic process"/>
    <property type="evidence" value="ECO:0007669"/>
    <property type="project" value="UniProtKB-UniRule"/>
</dbReference>
<evidence type="ECO:0000256" key="12">
    <source>
        <dbReference type="RuleBase" id="RU364052"/>
    </source>
</evidence>